<feature type="domain" description="Nudix hydrolase" evidence="3">
    <location>
        <begin position="6"/>
        <end position="137"/>
    </location>
</feature>
<dbReference type="InterPro" id="IPR020084">
    <property type="entry name" value="NUDIX_hydrolase_CS"/>
</dbReference>
<dbReference type="PANTHER" id="PTHR43046:SF14">
    <property type="entry name" value="MUTT_NUDIX FAMILY PROTEIN"/>
    <property type="match status" value="1"/>
</dbReference>
<dbReference type="Proteomes" id="UP001255601">
    <property type="component" value="Unassembled WGS sequence"/>
</dbReference>
<dbReference type="InterPro" id="IPR000086">
    <property type="entry name" value="NUDIX_hydrolase_dom"/>
</dbReference>
<protein>
    <submittedName>
        <fullName evidence="4">8-oxo-dGTP diphosphatase</fullName>
        <ecNumber evidence="4">3.6.1.55</ecNumber>
    </submittedName>
</protein>
<name>A0AAJ2BEE6_9HYPH</name>
<dbReference type="EMBL" id="JAVIZC010000001">
    <property type="protein sequence ID" value="MDR6101406.1"/>
    <property type="molecule type" value="Genomic_DNA"/>
</dbReference>
<organism evidence="4 5">
    <name type="scientific">Agrobacterium larrymoorei</name>
    <dbReference type="NCBI Taxonomy" id="160699"/>
    <lineage>
        <taxon>Bacteria</taxon>
        <taxon>Pseudomonadati</taxon>
        <taxon>Pseudomonadota</taxon>
        <taxon>Alphaproteobacteria</taxon>
        <taxon>Hyphomicrobiales</taxon>
        <taxon>Rhizobiaceae</taxon>
        <taxon>Rhizobium/Agrobacterium group</taxon>
        <taxon>Agrobacterium</taxon>
    </lineage>
</organism>
<dbReference type="InterPro" id="IPR015797">
    <property type="entry name" value="NUDIX_hydrolase-like_dom_sf"/>
</dbReference>
<dbReference type="GO" id="GO:0035539">
    <property type="term" value="F:8-oxo-7,8-dihydrodeoxyguanosine triphosphate pyrophosphatase activity"/>
    <property type="evidence" value="ECO:0007669"/>
    <property type="project" value="UniProtKB-EC"/>
</dbReference>
<dbReference type="SUPFAM" id="SSF55811">
    <property type="entry name" value="Nudix"/>
    <property type="match status" value="1"/>
</dbReference>
<comment type="cofactor">
    <cofactor evidence="1">
        <name>Mg(2+)</name>
        <dbReference type="ChEBI" id="CHEBI:18420"/>
    </cofactor>
</comment>
<evidence type="ECO:0000313" key="5">
    <source>
        <dbReference type="Proteomes" id="UP001255601"/>
    </source>
</evidence>
<reference evidence="4" key="1">
    <citation type="submission" date="2023-08" db="EMBL/GenBank/DDBJ databases">
        <title>Functional and genomic diversity of the sorghum phyllosphere microbiome.</title>
        <authorList>
            <person name="Shade A."/>
        </authorList>
    </citation>
    <scope>NUCLEOTIDE SEQUENCE</scope>
    <source>
        <strain evidence="4">SORGH_AS_0974</strain>
    </source>
</reference>
<proteinExistence type="predicted"/>
<dbReference type="PROSITE" id="PS00893">
    <property type="entry name" value="NUDIX_BOX"/>
    <property type="match status" value="1"/>
</dbReference>
<dbReference type="EC" id="3.6.1.55" evidence="4"/>
<gene>
    <name evidence="4" type="ORF">QE369_001584</name>
</gene>
<evidence type="ECO:0000259" key="3">
    <source>
        <dbReference type="PROSITE" id="PS51462"/>
    </source>
</evidence>
<accession>A0AAJ2BEE6</accession>
<evidence type="ECO:0000313" key="4">
    <source>
        <dbReference type="EMBL" id="MDR6101406.1"/>
    </source>
</evidence>
<dbReference type="Pfam" id="PF00293">
    <property type="entry name" value="NUDIX"/>
    <property type="match status" value="1"/>
</dbReference>
<keyword evidence="2 4" id="KW-0378">Hydrolase</keyword>
<dbReference type="RefSeq" id="WP_309770250.1">
    <property type="nucleotide sequence ID" value="NZ_JAVIZC010000001.1"/>
</dbReference>
<evidence type="ECO:0000256" key="1">
    <source>
        <dbReference type="ARBA" id="ARBA00001946"/>
    </source>
</evidence>
<sequence>MAQPGIDFPGVGCGLVIRRDGKVLLYKRVKSPEAGHWSIVGGKVDHMEHALEAARREAGEESGLTIGDVRFLCISEQIIPADRQHWLSLIYVTDEVTGTAQLTEPDKLSEMGWFDLNDLPSPLSVFAQDAFRHLASR</sequence>
<comment type="caution">
    <text evidence="4">The sequence shown here is derived from an EMBL/GenBank/DDBJ whole genome shotgun (WGS) entry which is preliminary data.</text>
</comment>
<dbReference type="Gene3D" id="3.90.79.10">
    <property type="entry name" value="Nucleoside Triphosphate Pyrophosphohydrolase"/>
    <property type="match status" value="1"/>
</dbReference>
<dbReference type="AlphaFoldDB" id="A0AAJ2BEE6"/>
<evidence type="ECO:0000256" key="2">
    <source>
        <dbReference type="ARBA" id="ARBA00022801"/>
    </source>
</evidence>
<dbReference type="PANTHER" id="PTHR43046">
    <property type="entry name" value="GDP-MANNOSE MANNOSYL HYDROLASE"/>
    <property type="match status" value="1"/>
</dbReference>
<dbReference type="PROSITE" id="PS51462">
    <property type="entry name" value="NUDIX"/>
    <property type="match status" value="1"/>
</dbReference>